<organism evidence="1 2">
    <name type="scientific">Meiothermus granaticius NBRC 107808</name>
    <dbReference type="NCBI Taxonomy" id="1227551"/>
    <lineage>
        <taxon>Bacteria</taxon>
        <taxon>Thermotogati</taxon>
        <taxon>Deinococcota</taxon>
        <taxon>Deinococci</taxon>
        <taxon>Thermales</taxon>
        <taxon>Thermaceae</taxon>
        <taxon>Meiothermus</taxon>
    </lineage>
</organism>
<dbReference type="RefSeq" id="WP_119357202.1">
    <property type="nucleotide sequence ID" value="NZ_BJXM01000011.1"/>
</dbReference>
<dbReference type="PANTHER" id="PTHR12993">
    <property type="entry name" value="N-ACETYLGLUCOSAMINYL-PHOSPHATIDYLINOSITOL DE-N-ACETYLASE-RELATED"/>
    <property type="match status" value="1"/>
</dbReference>
<accession>A0A399F9N7</accession>
<dbReference type="EC" id="3.5.1.115" evidence="1"/>
<dbReference type="GO" id="GO:0016811">
    <property type="term" value="F:hydrolase activity, acting on carbon-nitrogen (but not peptide) bonds, in linear amides"/>
    <property type="evidence" value="ECO:0007669"/>
    <property type="project" value="TreeGrafter"/>
</dbReference>
<dbReference type="InterPro" id="IPR024078">
    <property type="entry name" value="LmbE-like_dom_sf"/>
</dbReference>
<dbReference type="PANTHER" id="PTHR12993:SF11">
    <property type="entry name" value="N-ACETYLGLUCOSAMINYL-PHOSPHATIDYLINOSITOL DE-N-ACETYLASE"/>
    <property type="match status" value="1"/>
</dbReference>
<dbReference type="SUPFAM" id="SSF102588">
    <property type="entry name" value="LmbE-like"/>
    <property type="match status" value="1"/>
</dbReference>
<dbReference type="AlphaFoldDB" id="A0A399F9N7"/>
<dbReference type="Gene3D" id="3.40.50.10320">
    <property type="entry name" value="LmbE-like"/>
    <property type="match status" value="1"/>
</dbReference>
<reference evidence="1 2" key="1">
    <citation type="submission" date="2018-08" db="EMBL/GenBank/DDBJ databases">
        <title>Meiothermus granaticius genome AF-68 sequencing project.</title>
        <authorList>
            <person name="Da Costa M.S."/>
            <person name="Albuquerque L."/>
            <person name="Raposo P."/>
            <person name="Froufe H.J.C."/>
            <person name="Barroso C.S."/>
            <person name="Egas C."/>
        </authorList>
    </citation>
    <scope>NUCLEOTIDE SEQUENCE [LARGE SCALE GENOMIC DNA]</scope>
    <source>
        <strain evidence="1 2">AF-68</strain>
    </source>
</reference>
<dbReference type="EMBL" id="QWLB01000020">
    <property type="protein sequence ID" value="RIH92415.1"/>
    <property type="molecule type" value="Genomic_DNA"/>
</dbReference>
<keyword evidence="2" id="KW-1185">Reference proteome</keyword>
<gene>
    <name evidence="1" type="primary">mca</name>
    <name evidence="1" type="ORF">Mgrana_01711</name>
</gene>
<evidence type="ECO:0000313" key="2">
    <source>
        <dbReference type="Proteomes" id="UP000266178"/>
    </source>
</evidence>
<evidence type="ECO:0000313" key="1">
    <source>
        <dbReference type="EMBL" id="RIH92415.1"/>
    </source>
</evidence>
<protein>
    <submittedName>
        <fullName evidence="1">Mycothiol S-conjugate amidase</fullName>
        <ecNumber evidence="1">3.5.1.115</ecNumber>
    </submittedName>
</protein>
<dbReference type="OrthoDB" id="9790023at2"/>
<name>A0A399F9N7_9DEIN</name>
<dbReference type="Proteomes" id="UP000266178">
    <property type="component" value="Unassembled WGS sequence"/>
</dbReference>
<proteinExistence type="predicted"/>
<comment type="caution">
    <text evidence="1">The sequence shown here is derived from an EMBL/GenBank/DDBJ whole genome shotgun (WGS) entry which is preliminary data.</text>
</comment>
<keyword evidence="1" id="KW-0378">Hydrolase</keyword>
<dbReference type="InterPro" id="IPR003737">
    <property type="entry name" value="GlcNAc_PI_deacetylase-related"/>
</dbReference>
<dbReference type="Pfam" id="PF02585">
    <property type="entry name" value="PIG-L"/>
    <property type="match status" value="1"/>
</dbReference>
<sequence>MAQPPTILAVFAHPDDEAFPTGGTLAHYARMGHKVYLACATRGEVGQLKDPTLALPDGSPPDMAAIRTVELERSCQALGIEPPLFLGYHDSGRNERLRKDDPQALYNTPLWEVEARIREVIAQVQPAVLLTFDPHGGYGHPDHLVIHRAATAAFYSSGILPHPPRRLFYTAFTVERAAAMQKSGQRSVMEGLDPQVFGVSESTLALTLNVQEYLPQKLAAIRAHRSQFAPLVAETMPAERRAQMEGWMAVETFTLGGTRGPVPHWPLLDMFEGL</sequence>